<organism evidence="1 2">
    <name type="scientific">Mya arenaria</name>
    <name type="common">Soft-shell clam</name>
    <dbReference type="NCBI Taxonomy" id="6604"/>
    <lineage>
        <taxon>Eukaryota</taxon>
        <taxon>Metazoa</taxon>
        <taxon>Spiralia</taxon>
        <taxon>Lophotrochozoa</taxon>
        <taxon>Mollusca</taxon>
        <taxon>Bivalvia</taxon>
        <taxon>Autobranchia</taxon>
        <taxon>Heteroconchia</taxon>
        <taxon>Euheterodonta</taxon>
        <taxon>Imparidentia</taxon>
        <taxon>Neoheterodontei</taxon>
        <taxon>Myida</taxon>
        <taxon>Myoidea</taxon>
        <taxon>Myidae</taxon>
        <taxon>Mya</taxon>
    </lineage>
</organism>
<keyword evidence="2" id="KW-1185">Reference proteome</keyword>
<gene>
    <name evidence="1" type="ORF">MAR_034951</name>
</gene>
<accession>A0ABY7EIR1</accession>
<dbReference type="Proteomes" id="UP001164746">
    <property type="component" value="Chromosome 7"/>
</dbReference>
<evidence type="ECO:0000313" key="1">
    <source>
        <dbReference type="EMBL" id="WAR09875.1"/>
    </source>
</evidence>
<evidence type="ECO:0000313" key="2">
    <source>
        <dbReference type="Proteomes" id="UP001164746"/>
    </source>
</evidence>
<feature type="non-terminal residue" evidence="1">
    <location>
        <position position="1"/>
    </location>
</feature>
<protein>
    <submittedName>
        <fullName evidence="1">Uncharacterized protein</fullName>
    </submittedName>
</protein>
<proteinExistence type="predicted"/>
<dbReference type="EMBL" id="CP111018">
    <property type="protein sequence ID" value="WAR09875.1"/>
    <property type="molecule type" value="Genomic_DNA"/>
</dbReference>
<reference evidence="1" key="1">
    <citation type="submission" date="2022-11" db="EMBL/GenBank/DDBJ databases">
        <title>Centuries of genome instability and evolution in soft-shell clam transmissible cancer (bioRxiv).</title>
        <authorList>
            <person name="Hart S.F.M."/>
            <person name="Yonemitsu M.A."/>
            <person name="Giersch R.M."/>
            <person name="Beal B.F."/>
            <person name="Arriagada G."/>
            <person name="Davis B.W."/>
            <person name="Ostrander E.A."/>
            <person name="Goff S.P."/>
            <person name="Metzger M.J."/>
        </authorList>
    </citation>
    <scope>NUCLEOTIDE SEQUENCE</scope>
    <source>
        <strain evidence="1">MELC-2E11</strain>
        <tissue evidence="1">Siphon/mantle</tissue>
    </source>
</reference>
<name>A0ABY7EIR1_MYAAR</name>
<sequence length="138" mass="15979">RAEYGNKFVSIFCHLTWGTCKWWRLNKNSEHVRSHGCIMNNTGIARLMEIELHSRVTPAESSEECGDTSKISILKSSPNLEMEKKFDETHVLKSIKKHFRTLQNENLSYKGPLVCNKLPERLSMFNVPINIKSHLYSD</sequence>
<feature type="non-terminal residue" evidence="1">
    <location>
        <position position="138"/>
    </location>
</feature>